<dbReference type="PROSITE" id="PS01035">
    <property type="entry name" value="PTS_EIIB_TYPE_1_CYS"/>
    <property type="match status" value="1"/>
</dbReference>
<dbReference type="GO" id="GO:1904659">
    <property type="term" value="P:D-glucose transmembrane transport"/>
    <property type="evidence" value="ECO:0007669"/>
    <property type="project" value="TreeGrafter"/>
</dbReference>
<evidence type="ECO:0000259" key="13">
    <source>
        <dbReference type="PROSITE" id="PS51098"/>
    </source>
</evidence>
<keyword evidence="4" id="KW-0762">Sugar transport</keyword>
<dbReference type="Pfam" id="PF02378">
    <property type="entry name" value="PTS_EIIC"/>
    <property type="match status" value="1"/>
</dbReference>
<keyword evidence="6" id="KW-0598">Phosphotransferase system</keyword>
<dbReference type="InterPro" id="IPR018113">
    <property type="entry name" value="PTrfase_EIIB_Cys"/>
</dbReference>
<dbReference type="GO" id="GO:0008982">
    <property type="term" value="F:protein-N(PI)-phosphohistidine-sugar phosphotransferase activity"/>
    <property type="evidence" value="ECO:0007669"/>
    <property type="project" value="InterPro"/>
</dbReference>
<dbReference type="InterPro" id="IPR003352">
    <property type="entry name" value="PTS_EIIC"/>
</dbReference>
<dbReference type="InterPro" id="IPR036878">
    <property type="entry name" value="Glu_permease_IIB"/>
</dbReference>
<keyword evidence="7 12" id="KW-0812">Transmembrane</keyword>
<evidence type="ECO:0000256" key="10">
    <source>
        <dbReference type="ARBA" id="ARBA00023136"/>
    </source>
</evidence>
<feature type="transmembrane region" description="Helical" evidence="12">
    <location>
        <begin position="182"/>
        <end position="205"/>
    </location>
</feature>
<dbReference type="GO" id="GO:0016301">
    <property type="term" value="F:kinase activity"/>
    <property type="evidence" value="ECO:0007669"/>
    <property type="project" value="UniProtKB-KW"/>
</dbReference>
<keyword evidence="10 12" id="KW-0472">Membrane</keyword>
<gene>
    <name evidence="15" type="ORF">ENKO_24080</name>
</gene>
<feature type="transmembrane region" description="Helical" evidence="12">
    <location>
        <begin position="96"/>
        <end position="118"/>
    </location>
</feature>
<evidence type="ECO:0000313" key="15">
    <source>
        <dbReference type="EMBL" id="BCU55814.1"/>
    </source>
</evidence>
<evidence type="ECO:0000256" key="2">
    <source>
        <dbReference type="ARBA" id="ARBA00022448"/>
    </source>
</evidence>
<evidence type="ECO:0000313" key="16">
    <source>
        <dbReference type="Proteomes" id="UP000682928"/>
    </source>
</evidence>
<evidence type="ECO:0000256" key="7">
    <source>
        <dbReference type="ARBA" id="ARBA00022692"/>
    </source>
</evidence>
<keyword evidence="2" id="KW-0813">Transport</keyword>
<proteinExistence type="predicted"/>
<feature type="active site" description="Phosphocysteine intermediate; for EIIB activity" evidence="11">
    <location>
        <position position="471"/>
    </location>
</feature>
<feature type="transmembrane region" description="Helical" evidence="12">
    <location>
        <begin position="353"/>
        <end position="374"/>
    </location>
</feature>
<dbReference type="InterPro" id="IPR004719">
    <property type="entry name" value="PTS_maltose/Glc_sub_IIC"/>
</dbReference>
<dbReference type="NCBIfam" id="TIGR00852">
    <property type="entry name" value="pts-Glc"/>
    <property type="match status" value="1"/>
</dbReference>
<dbReference type="NCBIfam" id="NF007509">
    <property type="entry name" value="PRK10110.1"/>
    <property type="match status" value="1"/>
</dbReference>
<evidence type="ECO:0000256" key="8">
    <source>
        <dbReference type="ARBA" id="ARBA00022777"/>
    </source>
</evidence>
<evidence type="ECO:0000256" key="12">
    <source>
        <dbReference type="SAM" id="Phobius"/>
    </source>
</evidence>
<evidence type="ECO:0000259" key="14">
    <source>
        <dbReference type="PROSITE" id="PS51103"/>
    </source>
</evidence>
<dbReference type="FunFam" id="3.30.1360.60:FF:000001">
    <property type="entry name" value="PTS system glucose-specific IIBC component PtsG"/>
    <property type="match status" value="1"/>
</dbReference>
<evidence type="ECO:0000256" key="5">
    <source>
        <dbReference type="ARBA" id="ARBA00022679"/>
    </source>
</evidence>
<dbReference type="NCBIfam" id="TIGR02004">
    <property type="entry name" value="PTS-IIBC-malX"/>
    <property type="match status" value="1"/>
</dbReference>
<dbReference type="PANTHER" id="PTHR30009:SF20">
    <property type="entry name" value="PTS SYSTEM GLUCOSE-SPECIFIC EIICB COMPONENT-RELATED"/>
    <property type="match status" value="1"/>
</dbReference>
<dbReference type="Gene3D" id="3.30.1360.60">
    <property type="entry name" value="Glucose permease domain IIB"/>
    <property type="match status" value="1"/>
</dbReference>
<dbReference type="CDD" id="cd00212">
    <property type="entry name" value="PTS_IIB_glc"/>
    <property type="match status" value="1"/>
</dbReference>
<dbReference type="PROSITE" id="PS51098">
    <property type="entry name" value="PTS_EIIB_TYPE_1"/>
    <property type="match status" value="1"/>
</dbReference>
<organism evidence="15 16">
    <name type="scientific">Enterobacter kobei</name>
    <dbReference type="NCBI Taxonomy" id="208224"/>
    <lineage>
        <taxon>Bacteria</taxon>
        <taxon>Pseudomonadati</taxon>
        <taxon>Pseudomonadota</taxon>
        <taxon>Gammaproteobacteria</taxon>
        <taxon>Enterobacterales</taxon>
        <taxon>Enterobacteriaceae</taxon>
        <taxon>Enterobacter</taxon>
        <taxon>Enterobacter cloacae complex</taxon>
    </lineage>
</organism>
<feature type="transmembrane region" description="Helical" evidence="12">
    <location>
        <begin position="62"/>
        <end position="89"/>
    </location>
</feature>
<feature type="transmembrane region" description="Helical" evidence="12">
    <location>
        <begin position="405"/>
        <end position="424"/>
    </location>
</feature>
<protein>
    <submittedName>
        <fullName evidence="15">PTS maltose transporter subunit IICB</fullName>
    </submittedName>
</protein>
<feature type="transmembrane region" description="Helical" evidence="12">
    <location>
        <begin position="324"/>
        <end position="347"/>
    </location>
</feature>
<evidence type="ECO:0000256" key="3">
    <source>
        <dbReference type="ARBA" id="ARBA00022475"/>
    </source>
</evidence>
<dbReference type="InterPro" id="IPR050429">
    <property type="entry name" value="PTS_Glucose_EIICBA"/>
</dbReference>
<dbReference type="Pfam" id="PF00367">
    <property type="entry name" value="PTS_EIIB"/>
    <property type="match status" value="1"/>
</dbReference>
<keyword evidence="8" id="KW-0418">Kinase</keyword>
<feature type="transmembrane region" description="Helical" evidence="12">
    <location>
        <begin position="21"/>
        <end position="42"/>
    </location>
</feature>
<name>A0AA86MCJ2_9ENTR</name>
<dbReference type="InterPro" id="IPR001996">
    <property type="entry name" value="PTS_IIB_1"/>
</dbReference>
<keyword evidence="3" id="KW-1003">Cell membrane</keyword>
<dbReference type="GO" id="GO:0009401">
    <property type="term" value="P:phosphoenolpyruvate-dependent sugar phosphotransferase system"/>
    <property type="evidence" value="ECO:0007669"/>
    <property type="project" value="UniProtKB-KW"/>
</dbReference>
<evidence type="ECO:0000256" key="11">
    <source>
        <dbReference type="PROSITE-ProRule" id="PRU00421"/>
    </source>
</evidence>
<feature type="transmembrane region" description="Helical" evidence="12">
    <location>
        <begin position="138"/>
        <end position="161"/>
    </location>
</feature>
<reference evidence="15" key="1">
    <citation type="submission" date="2021-04" db="EMBL/GenBank/DDBJ databases">
        <title>Difference and commonality of drug resistance evolution in various bacteria. and drug sensitivity profiles.</title>
        <authorList>
            <person name="Maeda T."/>
            <person name="Shibai A."/>
            <person name="Kawada K."/>
            <person name="Kotani H."/>
            <person name="Tarusawa Y."/>
            <person name="Tanabe K."/>
            <person name="Furusawa C."/>
        </authorList>
    </citation>
    <scope>NUCLEOTIDE SEQUENCE</scope>
    <source>
        <strain evidence="15">JCM 8580</strain>
    </source>
</reference>
<dbReference type="SUPFAM" id="SSF55604">
    <property type="entry name" value="Glucose permease domain IIB"/>
    <property type="match status" value="1"/>
</dbReference>
<evidence type="ECO:0000256" key="9">
    <source>
        <dbReference type="ARBA" id="ARBA00022989"/>
    </source>
</evidence>
<dbReference type="InterPro" id="IPR013013">
    <property type="entry name" value="PTS_EIIC_1"/>
</dbReference>
<dbReference type="GO" id="GO:0005886">
    <property type="term" value="C:plasma membrane"/>
    <property type="evidence" value="ECO:0007669"/>
    <property type="project" value="UniProtKB-SubCell"/>
</dbReference>
<comment type="subcellular location">
    <subcellularLocation>
        <location evidence="1">Cell membrane</location>
        <topology evidence="1">Multi-pass membrane protein</topology>
    </subcellularLocation>
</comment>
<dbReference type="NCBIfam" id="TIGR00826">
    <property type="entry name" value="EIIB_glc"/>
    <property type="match status" value="1"/>
</dbReference>
<dbReference type="InterPro" id="IPR011301">
    <property type="entry name" value="PTS_Mal/Glc-sp_IIBC_component"/>
</dbReference>
<dbReference type="Proteomes" id="UP000682928">
    <property type="component" value="Chromosome"/>
</dbReference>
<dbReference type="RefSeq" id="WP_088221962.1">
    <property type="nucleotide sequence ID" value="NZ_AP024590.1"/>
</dbReference>
<dbReference type="PANTHER" id="PTHR30009">
    <property type="entry name" value="CYTOCHROME C-TYPE SYNTHESIS PROTEIN AND PTS TRANSMEMBRANE COMPONENT"/>
    <property type="match status" value="1"/>
</dbReference>
<accession>A0AA86MCJ2</accession>
<dbReference type="AlphaFoldDB" id="A0AA86MCJ2"/>
<sequence length="530" mass="56639">MPVKTAPKITLWEFFQQLGKTFMLPVALLSFCGIMMGIGSSLSSHDVVTLLPALENPVLQAIFIWMGKVGSFAFSFLPVMFCIAIPLGLARENKGVAAFAGFVGYAVMNLAVNFWLTAKGILPTTDAAILKANNVQNILGIQSIDTGILGAVIAGVVVWLLHERFHTVRLPDALAFFGGTRFVPIVTTVVMGLVGLCIPLIWPFFAMGINGLGQMINSAGDFGPMIFGTGERLLLPFGLHHILVALIRFSEAGGTLDVCGHTVSGALTIFQAQLNCPTSHGFAESATRFLSQGKMPAFLGGLPGAALAMYHCARPENRHKIKGLLISGVVACVIGGTTEPLEFLFLFVAPVLYVIHALLTGLGFTMMAVLGVTIGNTDGNVIDFVVFGILHGLATKWYMVPVVAAIWFVAYYAIFRFAITRFNLKTPGREAEISSQLEKRFAGSAGKSGYNVPAILAALGGAENLVTIDNCITRLRLSVADMSKVDTEALKALRAIGVVKLNEHNLQVVIGPQVQSVKDELVSLMNTVEA</sequence>
<feature type="domain" description="PTS EIIB type-1" evidence="13">
    <location>
        <begin position="449"/>
        <end position="530"/>
    </location>
</feature>
<evidence type="ECO:0000256" key="6">
    <source>
        <dbReference type="ARBA" id="ARBA00022683"/>
    </source>
</evidence>
<dbReference type="GO" id="GO:0090564">
    <property type="term" value="F:protein-phosphocysteine-glucose phosphotransferase system transporter activity"/>
    <property type="evidence" value="ECO:0007669"/>
    <property type="project" value="TreeGrafter"/>
</dbReference>
<keyword evidence="5" id="KW-0808">Transferase</keyword>
<evidence type="ECO:0000256" key="1">
    <source>
        <dbReference type="ARBA" id="ARBA00004651"/>
    </source>
</evidence>
<feature type="domain" description="PTS EIIC type-1" evidence="14">
    <location>
        <begin position="9"/>
        <end position="431"/>
    </location>
</feature>
<evidence type="ECO:0000256" key="4">
    <source>
        <dbReference type="ARBA" id="ARBA00022597"/>
    </source>
</evidence>
<keyword evidence="9 12" id="KW-1133">Transmembrane helix</keyword>
<dbReference type="EMBL" id="AP024590">
    <property type="protein sequence ID" value="BCU55814.1"/>
    <property type="molecule type" value="Genomic_DNA"/>
</dbReference>
<dbReference type="PROSITE" id="PS51103">
    <property type="entry name" value="PTS_EIIC_TYPE_1"/>
    <property type="match status" value="1"/>
</dbReference>